<dbReference type="Proteomes" id="UP000289546">
    <property type="component" value="Unassembled WGS sequence"/>
</dbReference>
<accession>A0A4Q0S4W6</accession>
<evidence type="ECO:0000313" key="1">
    <source>
        <dbReference type="EMBL" id="RXH26476.1"/>
    </source>
</evidence>
<dbReference type="OrthoDB" id="8245408at2"/>
<proteinExistence type="predicted"/>
<organism evidence="1 2">
    <name type="scientific">Bradyrhizobium nanningense</name>
    <dbReference type="NCBI Taxonomy" id="1325118"/>
    <lineage>
        <taxon>Bacteria</taxon>
        <taxon>Pseudomonadati</taxon>
        <taxon>Pseudomonadota</taxon>
        <taxon>Alphaproteobacteria</taxon>
        <taxon>Hyphomicrobiales</taxon>
        <taxon>Nitrobacteraceae</taxon>
        <taxon>Bradyrhizobium</taxon>
    </lineage>
</organism>
<protein>
    <submittedName>
        <fullName evidence="1">Uncharacterized protein</fullName>
    </submittedName>
</protein>
<keyword evidence="2" id="KW-1185">Reference proteome</keyword>
<evidence type="ECO:0000313" key="2">
    <source>
        <dbReference type="Proteomes" id="UP000289546"/>
    </source>
</evidence>
<sequence>MPGRSEQRAVRDHESRQDGLLDIAFEKSWKFVDKDPFLAHSPRGLLRARLQTLLEVSASKGERDLLRLANGAIWKLRDEFAGHS</sequence>
<name>A0A4Q0S4W6_9BRAD</name>
<dbReference type="EMBL" id="LBJQ01000082">
    <property type="protein sequence ID" value="RXH26476.1"/>
    <property type="molecule type" value="Genomic_DNA"/>
</dbReference>
<gene>
    <name evidence="1" type="ORF">XH99_21240</name>
</gene>
<comment type="caution">
    <text evidence="1">The sequence shown here is derived from an EMBL/GenBank/DDBJ whole genome shotgun (WGS) entry which is preliminary data.</text>
</comment>
<reference evidence="1 2" key="1">
    <citation type="submission" date="2015-04" db="EMBL/GenBank/DDBJ databases">
        <title>Comparative genomics of rhizobia nodulating Arachis hypogaea in China.</title>
        <authorList>
            <person name="Li Y."/>
        </authorList>
    </citation>
    <scope>NUCLEOTIDE SEQUENCE [LARGE SCALE GENOMIC DNA]</scope>
    <source>
        <strain evidence="1 2">CCBAU 51757</strain>
    </source>
</reference>
<dbReference type="AlphaFoldDB" id="A0A4Q0S4W6"/>